<dbReference type="AlphaFoldDB" id="A0A8S1J643"/>
<organism evidence="2 3">
    <name type="scientific">Ostreobium quekettii</name>
    <dbReference type="NCBI Taxonomy" id="121088"/>
    <lineage>
        <taxon>Eukaryota</taxon>
        <taxon>Viridiplantae</taxon>
        <taxon>Chlorophyta</taxon>
        <taxon>core chlorophytes</taxon>
        <taxon>Ulvophyceae</taxon>
        <taxon>TCBD clade</taxon>
        <taxon>Bryopsidales</taxon>
        <taxon>Ostreobineae</taxon>
        <taxon>Ostreobiaceae</taxon>
        <taxon>Ostreobium</taxon>
    </lineage>
</organism>
<protein>
    <submittedName>
        <fullName evidence="2">Uncharacterized protein</fullName>
    </submittedName>
</protein>
<dbReference type="GO" id="GO:0045931">
    <property type="term" value="P:positive regulation of mitotic cell cycle"/>
    <property type="evidence" value="ECO:0007669"/>
    <property type="project" value="TreeGrafter"/>
</dbReference>
<sequence>LKIEQDKGREMEAAYGKKLATVQTELEELRLTKEASLLQQKEQFEAQKRELKRGLRDADEEVERQRRELSGSFAVEIHRLDLECQQRREEALQAVSMAEALAQQQEKEAQAAREREAQQADVAQAALQNARLKEQQVAALAKEMGCLRAAHKETISQLDSSLAEVNEERQAALDNARDLERRLNLAQAALNDSTRQHEENVVRARREHQEAVQRLQEQLTATQ</sequence>
<dbReference type="InterPro" id="IPR042481">
    <property type="entry name" value="CCDC57"/>
</dbReference>
<dbReference type="EMBL" id="CAJHUC010001954">
    <property type="protein sequence ID" value="CAD7702803.1"/>
    <property type="molecule type" value="Genomic_DNA"/>
</dbReference>
<feature type="coiled-coil region" evidence="1">
    <location>
        <begin position="34"/>
        <end position="218"/>
    </location>
</feature>
<dbReference type="PANTHER" id="PTHR46725">
    <property type="entry name" value="COILED-COIL DOMAIN-CONTAINING PROTEIN 57"/>
    <property type="match status" value="1"/>
</dbReference>
<keyword evidence="1" id="KW-0175">Coiled coil</keyword>
<dbReference type="PANTHER" id="PTHR46725:SF1">
    <property type="entry name" value="COILED-COIL DOMAIN-CONTAINING PROTEIN 57"/>
    <property type="match status" value="1"/>
</dbReference>
<feature type="non-terminal residue" evidence="2">
    <location>
        <position position="223"/>
    </location>
</feature>
<dbReference type="GO" id="GO:0005876">
    <property type="term" value="C:spindle microtubule"/>
    <property type="evidence" value="ECO:0007669"/>
    <property type="project" value="TreeGrafter"/>
</dbReference>
<reference evidence="2" key="1">
    <citation type="submission" date="2020-12" db="EMBL/GenBank/DDBJ databases">
        <authorList>
            <person name="Iha C."/>
        </authorList>
    </citation>
    <scope>NUCLEOTIDE SEQUENCE</scope>
</reference>
<evidence type="ECO:0000256" key="1">
    <source>
        <dbReference type="SAM" id="Coils"/>
    </source>
</evidence>
<dbReference type="GO" id="GO:0007020">
    <property type="term" value="P:microtubule nucleation"/>
    <property type="evidence" value="ECO:0007669"/>
    <property type="project" value="TreeGrafter"/>
</dbReference>
<gene>
    <name evidence="2" type="ORF">OSTQU699_LOCUS8160</name>
</gene>
<evidence type="ECO:0000313" key="2">
    <source>
        <dbReference type="EMBL" id="CAD7702803.1"/>
    </source>
</evidence>
<dbReference type="Proteomes" id="UP000708148">
    <property type="component" value="Unassembled WGS sequence"/>
</dbReference>
<dbReference type="OrthoDB" id="1933046at2759"/>
<keyword evidence="3" id="KW-1185">Reference proteome</keyword>
<dbReference type="GO" id="GO:0060271">
    <property type="term" value="P:cilium assembly"/>
    <property type="evidence" value="ECO:0007669"/>
    <property type="project" value="TreeGrafter"/>
</dbReference>
<evidence type="ECO:0000313" key="3">
    <source>
        <dbReference type="Proteomes" id="UP000708148"/>
    </source>
</evidence>
<proteinExistence type="predicted"/>
<feature type="non-terminal residue" evidence="2">
    <location>
        <position position="1"/>
    </location>
</feature>
<comment type="caution">
    <text evidence="2">The sequence shown here is derived from an EMBL/GenBank/DDBJ whole genome shotgun (WGS) entry which is preliminary data.</text>
</comment>
<name>A0A8S1J643_9CHLO</name>
<accession>A0A8S1J643</accession>